<gene>
    <name evidence="1" type="ORF">MNBD_PLANCTO03-1980</name>
</gene>
<proteinExistence type="predicted"/>
<dbReference type="EMBL" id="UOGK01000600">
    <property type="protein sequence ID" value="VAX41850.1"/>
    <property type="molecule type" value="Genomic_DNA"/>
</dbReference>
<dbReference type="AlphaFoldDB" id="A0A3B1E0W0"/>
<accession>A0A3B1E0W0</accession>
<name>A0A3B1E0W0_9ZZZZ</name>
<protein>
    <submittedName>
        <fullName evidence="1">Uncharacterized protein</fullName>
    </submittedName>
</protein>
<evidence type="ECO:0000313" key="1">
    <source>
        <dbReference type="EMBL" id="VAX41850.1"/>
    </source>
</evidence>
<reference evidence="1" key="1">
    <citation type="submission" date="2018-06" db="EMBL/GenBank/DDBJ databases">
        <authorList>
            <person name="Zhirakovskaya E."/>
        </authorList>
    </citation>
    <scope>NUCLEOTIDE SEQUENCE</scope>
</reference>
<sequence length="147" mass="15888">MIDPAPTTKIDPRLARGILLEIVEATATKPRFVRLGFPNTSYEISLLPEGEITAELGKQIIGTIHAQATRLDTISAGGRFVDPVFGRPRRVQGRVVAVNSETNEVVVNAGVPVHLTPTDKRQKATDFHEGDFVTCGVLDGAVFRLDG</sequence>
<organism evidence="1">
    <name type="scientific">hydrothermal vent metagenome</name>
    <dbReference type="NCBI Taxonomy" id="652676"/>
    <lineage>
        <taxon>unclassified sequences</taxon>
        <taxon>metagenomes</taxon>
        <taxon>ecological metagenomes</taxon>
    </lineage>
</organism>